<dbReference type="InterPro" id="IPR011011">
    <property type="entry name" value="Znf_FYVE_PHD"/>
</dbReference>
<dbReference type="InterPro" id="IPR019787">
    <property type="entry name" value="Znf_PHD-finger"/>
</dbReference>
<comment type="caution">
    <text evidence="7">The sequence shown here is derived from an EMBL/GenBank/DDBJ whole genome shotgun (WGS) entry which is preliminary data.</text>
</comment>
<gene>
    <name evidence="7" type="ORF">C1645_740218</name>
</gene>
<feature type="domain" description="PHD-type" evidence="6">
    <location>
        <begin position="758"/>
        <end position="813"/>
    </location>
</feature>
<dbReference type="PROSITE" id="PS50016">
    <property type="entry name" value="ZF_PHD_2"/>
    <property type="match status" value="1"/>
</dbReference>
<evidence type="ECO:0000259" key="6">
    <source>
        <dbReference type="PROSITE" id="PS50016"/>
    </source>
</evidence>
<reference evidence="7 8" key="1">
    <citation type="submission" date="2018-06" db="EMBL/GenBank/DDBJ databases">
        <title>Comparative genomics reveals the genomic features of Rhizophagus irregularis, R. cerebriforme, R. diaphanum and Gigaspora rosea, and their symbiotic lifestyle signature.</title>
        <authorList>
            <person name="Morin E."/>
            <person name="San Clemente H."/>
            <person name="Chen E.C.H."/>
            <person name="De La Providencia I."/>
            <person name="Hainaut M."/>
            <person name="Kuo A."/>
            <person name="Kohler A."/>
            <person name="Murat C."/>
            <person name="Tang N."/>
            <person name="Roy S."/>
            <person name="Loubradou J."/>
            <person name="Henrissat B."/>
            <person name="Grigoriev I.V."/>
            <person name="Corradi N."/>
            <person name="Roux C."/>
            <person name="Martin F.M."/>
        </authorList>
    </citation>
    <scope>NUCLEOTIDE SEQUENCE [LARGE SCALE GENOMIC DNA]</scope>
    <source>
        <strain evidence="7 8">DAOM 227022</strain>
    </source>
</reference>
<accession>A0A397STG9</accession>
<organism evidence="7 8">
    <name type="scientific">Glomus cerebriforme</name>
    <dbReference type="NCBI Taxonomy" id="658196"/>
    <lineage>
        <taxon>Eukaryota</taxon>
        <taxon>Fungi</taxon>
        <taxon>Fungi incertae sedis</taxon>
        <taxon>Mucoromycota</taxon>
        <taxon>Glomeromycotina</taxon>
        <taxon>Glomeromycetes</taxon>
        <taxon>Glomerales</taxon>
        <taxon>Glomeraceae</taxon>
        <taxon>Glomus</taxon>
    </lineage>
</organism>
<dbReference type="STRING" id="658196.A0A397STG9"/>
<evidence type="ECO:0000313" key="8">
    <source>
        <dbReference type="Proteomes" id="UP000265703"/>
    </source>
</evidence>
<evidence type="ECO:0000256" key="4">
    <source>
        <dbReference type="PROSITE-ProRule" id="PRU00146"/>
    </source>
</evidence>
<dbReference type="SMART" id="SM00249">
    <property type="entry name" value="PHD"/>
    <property type="match status" value="1"/>
</dbReference>
<evidence type="ECO:0000313" key="7">
    <source>
        <dbReference type="EMBL" id="RIA87315.1"/>
    </source>
</evidence>
<keyword evidence="1" id="KW-0479">Metal-binding</keyword>
<evidence type="ECO:0000256" key="2">
    <source>
        <dbReference type="ARBA" id="ARBA00022771"/>
    </source>
</evidence>
<feature type="compositionally biased region" description="Basic residues" evidence="5">
    <location>
        <begin position="585"/>
        <end position="594"/>
    </location>
</feature>
<feature type="compositionally biased region" description="Acidic residues" evidence="5">
    <location>
        <begin position="487"/>
        <end position="496"/>
    </location>
</feature>
<dbReference type="Pfam" id="PF00628">
    <property type="entry name" value="PHD"/>
    <property type="match status" value="1"/>
</dbReference>
<protein>
    <recommendedName>
        <fullName evidence="6">PHD-type domain-containing protein</fullName>
    </recommendedName>
</protein>
<keyword evidence="8" id="KW-1185">Reference proteome</keyword>
<feature type="region of interest" description="Disordered" evidence="5">
    <location>
        <begin position="1"/>
        <end position="27"/>
    </location>
</feature>
<feature type="compositionally biased region" description="Basic and acidic residues" evidence="5">
    <location>
        <begin position="497"/>
        <end position="506"/>
    </location>
</feature>
<feature type="compositionally biased region" description="Acidic residues" evidence="5">
    <location>
        <begin position="524"/>
        <end position="534"/>
    </location>
</feature>
<dbReference type="OrthoDB" id="5863171at2759"/>
<evidence type="ECO:0000256" key="3">
    <source>
        <dbReference type="ARBA" id="ARBA00022833"/>
    </source>
</evidence>
<feature type="compositionally biased region" description="Low complexity" evidence="5">
    <location>
        <begin position="350"/>
        <end position="367"/>
    </location>
</feature>
<dbReference type="SUPFAM" id="SSF57903">
    <property type="entry name" value="FYVE/PHD zinc finger"/>
    <property type="match status" value="1"/>
</dbReference>
<feature type="region of interest" description="Disordered" evidence="5">
    <location>
        <begin position="339"/>
        <end position="367"/>
    </location>
</feature>
<evidence type="ECO:0000256" key="1">
    <source>
        <dbReference type="ARBA" id="ARBA00022723"/>
    </source>
</evidence>
<feature type="region of interest" description="Disordered" evidence="5">
    <location>
        <begin position="455"/>
        <end position="506"/>
    </location>
</feature>
<feature type="compositionally biased region" description="Low complexity" evidence="5">
    <location>
        <begin position="631"/>
        <end position="643"/>
    </location>
</feature>
<name>A0A397STG9_9GLOM</name>
<dbReference type="Proteomes" id="UP000265703">
    <property type="component" value="Unassembled WGS sequence"/>
</dbReference>
<dbReference type="EMBL" id="QKYT01000314">
    <property type="protein sequence ID" value="RIA87315.1"/>
    <property type="molecule type" value="Genomic_DNA"/>
</dbReference>
<evidence type="ECO:0000256" key="5">
    <source>
        <dbReference type="SAM" id="MobiDB-lite"/>
    </source>
</evidence>
<feature type="region of interest" description="Disordered" evidence="5">
    <location>
        <begin position="520"/>
        <end position="685"/>
    </location>
</feature>
<feature type="compositionally biased region" description="Basic residues" evidence="5">
    <location>
        <begin position="618"/>
        <end position="630"/>
    </location>
</feature>
<keyword evidence="3" id="KW-0862">Zinc</keyword>
<keyword evidence="2 4" id="KW-0863">Zinc-finger</keyword>
<feature type="compositionally biased region" description="Acidic residues" evidence="5">
    <location>
        <begin position="568"/>
        <end position="577"/>
    </location>
</feature>
<proteinExistence type="predicted"/>
<dbReference type="InterPro" id="IPR013083">
    <property type="entry name" value="Znf_RING/FYVE/PHD"/>
</dbReference>
<dbReference type="AlphaFoldDB" id="A0A397STG9"/>
<sequence>MPSTSSVNKSNNQRNSSSTNYNESSIISQMPRQILPMSRPTTVQAFQPQIIVPTQCGFGDMLSNSNLPNSMDYYEQNCFGQVYPPYFPQQQQQQQIYSQQLQQQYFSQIQQQQQQQQQSQMLISRQEPQFDMTSMLCDECRLLTISSDSLTLQNLCNKCKTKFIVSNNYRNNMYIQQTSRVISRTMSSINNAPQQHSTPMNHSMTPSHVVPTQTLNVQSLIPLESTMSQNTTQSISAYSMSSNDLPIDFSLDQSPTICYEEENGDKKSCSKNSVLNDVFFSDPMIEDTEEVLHFDSDSSSDTDILTPRQRYSPPLSPIDLMGGDDLLWSFLDFNLSKDKPSTETTSTNMSEIVVSSPSSGSDINPSESKIVSSTINTISSTTTSSSMQIPTTNISSNSTTGTIDPNLICSNRTTQEVASTIDPRFIETTTTTTTTSSIQNNVVKRLPPVITRPNHIEFGDGIPSPPLKTPELVSDHSIKRSLPCESSSEDDISDTESNDKRAQKKFRVDVKKSIKINDDKRNDDIDEEESDSEEFSSVNGNDEDIDSTNEVHDISDTVTDEYHYSSDTESEEDDDEEYRPTNNNKKPRTTRKVVKPQGKAKSALSKGSIKTKSSLTKNKSKTLSTKRGKQSSKTSKPSSKRSSGVNTPVAVPIESPPHCFASPAEESQEMEGLEVTSPRPTQSPTIFQTLTKSGIDWCRYCGTTEGVNWRPGPWGKRTLCNKHGCDYKGYGFACKLPRLDLTGFVNESVEDRDRPVLQLFCTVCQKQESYMGNVLVRCEGCFKAFHQKCSSPQITDETVSSSEQWFCEAACSDNVRRKRIVVELPRKKLPLMSTPKVQVVVSNIETGSVSSGTVSRPRTSRNSSRV</sequence>
<dbReference type="Gene3D" id="3.30.40.10">
    <property type="entry name" value="Zinc/RING finger domain, C3HC4 (zinc finger)"/>
    <property type="match status" value="1"/>
</dbReference>
<dbReference type="InterPro" id="IPR001965">
    <property type="entry name" value="Znf_PHD"/>
</dbReference>
<feature type="compositionally biased region" description="Basic and acidic residues" evidence="5">
    <location>
        <begin position="549"/>
        <end position="566"/>
    </location>
</feature>
<dbReference type="GO" id="GO:0008270">
    <property type="term" value="F:zinc ion binding"/>
    <property type="evidence" value="ECO:0007669"/>
    <property type="project" value="UniProtKB-KW"/>
</dbReference>